<dbReference type="AlphaFoldDB" id="A0A0P1H937"/>
<dbReference type="STRING" id="1396826.PHA8399_01590"/>
<evidence type="ECO:0000256" key="7">
    <source>
        <dbReference type="SAM" id="Phobius"/>
    </source>
</evidence>
<feature type="transmembrane region" description="Helical" evidence="7">
    <location>
        <begin position="150"/>
        <end position="174"/>
    </location>
</feature>
<evidence type="ECO:0000259" key="8">
    <source>
        <dbReference type="Pfam" id="PF04116"/>
    </source>
</evidence>
<dbReference type="PANTHER" id="PTHR21624:SF1">
    <property type="entry name" value="ALKYLGLYCEROL MONOOXYGENASE"/>
    <property type="match status" value="1"/>
</dbReference>
<evidence type="ECO:0000256" key="5">
    <source>
        <dbReference type="ARBA" id="ARBA00023098"/>
    </source>
</evidence>
<evidence type="ECO:0000313" key="9">
    <source>
        <dbReference type="EMBL" id="CUH99469.1"/>
    </source>
</evidence>
<dbReference type="Proteomes" id="UP000051326">
    <property type="component" value="Unassembled WGS sequence"/>
</dbReference>
<dbReference type="RefSeq" id="WP_058285617.1">
    <property type="nucleotide sequence ID" value="NZ_CYSR01000018.1"/>
</dbReference>
<sequence>MEHETLIRLAAFLGLFALFAAAEAWAPRRARSLPRRRRWPANLSISILNTLTLRALAAGLPLLAIGAALDAAEHGWGLLNAVRWPGWVEGLLAVLVLDFAIWLQHLITHKVPLLWRLHRVHHADRDMDVTTAVRFHPVEIALSMLLKIGLVYLLGPSALAVVLFEILLNGTALFNHANLALPRRADALLRLLLVTPDMHRVHHSIRRSEHDSNYGFALSAWDRIFGTYTAQPGQGHDGMTVGLQWQDGRPARLGWSLMLPFRRR</sequence>
<dbReference type="GO" id="GO:0006643">
    <property type="term" value="P:membrane lipid metabolic process"/>
    <property type="evidence" value="ECO:0007669"/>
    <property type="project" value="TreeGrafter"/>
</dbReference>
<comment type="subcellular location">
    <subcellularLocation>
        <location evidence="1">Endomembrane system</location>
        <topology evidence="1">Multi-pass membrane protein</topology>
    </subcellularLocation>
</comment>
<dbReference type="GO" id="GO:0005506">
    <property type="term" value="F:iron ion binding"/>
    <property type="evidence" value="ECO:0007669"/>
    <property type="project" value="InterPro"/>
</dbReference>
<feature type="domain" description="Fatty acid hydroxylase" evidence="8">
    <location>
        <begin position="91"/>
        <end position="227"/>
    </location>
</feature>
<protein>
    <submittedName>
        <fullName evidence="9">Fatty acid hydroxylase superfamily protein</fullName>
    </submittedName>
</protein>
<organism evidence="9 10">
    <name type="scientific">Leisingera aquaemixtae</name>
    <dbReference type="NCBI Taxonomy" id="1396826"/>
    <lineage>
        <taxon>Bacteria</taxon>
        <taxon>Pseudomonadati</taxon>
        <taxon>Pseudomonadota</taxon>
        <taxon>Alphaproteobacteria</taxon>
        <taxon>Rhodobacterales</taxon>
        <taxon>Roseobacteraceae</taxon>
        <taxon>Leisingera</taxon>
    </lineage>
</organism>
<dbReference type="InterPro" id="IPR006694">
    <property type="entry name" value="Fatty_acid_hydroxylase"/>
</dbReference>
<feature type="transmembrane region" description="Helical" evidence="7">
    <location>
        <begin position="6"/>
        <end position="26"/>
    </location>
</feature>
<name>A0A0P1H937_9RHOB</name>
<evidence type="ECO:0000256" key="4">
    <source>
        <dbReference type="ARBA" id="ARBA00023002"/>
    </source>
</evidence>
<evidence type="ECO:0000256" key="6">
    <source>
        <dbReference type="ARBA" id="ARBA00023136"/>
    </source>
</evidence>
<keyword evidence="2 7" id="KW-0812">Transmembrane</keyword>
<keyword evidence="4" id="KW-0560">Oxidoreductase</keyword>
<dbReference type="GO" id="GO:0016020">
    <property type="term" value="C:membrane"/>
    <property type="evidence" value="ECO:0007669"/>
    <property type="project" value="GOC"/>
</dbReference>
<dbReference type="EMBL" id="CYSR01000018">
    <property type="protein sequence ID" value="CUH99469.1"/>
    <property type="molecule type" value="Genomic_DNA"/>
</dbReference>
<feature type="transmembrane region" description="Helical" evidence="7">
    <location>
        <begin position="47"/>
        <end position="67"/>
    </location>
</feature>
<dbReference type="InterPro" id="IPR051689">
    <property type="entry name" value="Sterol_desaturase/TMEM195"/>
</dbReference>
<evidence type="ECO:0000256" key="3">
    <source>
        <dbReference type="ARBA" id="ARBA00022989"/>
    </source>
</evidence>
<dbReference type="PANTHER" id="PTHR21624">
    <property type="entry name" value="STEROL DESATURASE-RELATED PROTEIN"/>
    <property type="match status" value="1"/>
</dbReference>
<evidence type="ECO:0000256" key="2">
    <source>
        <dbReference type="ARBA" id="ARBA00022692"/>
    </source>
</evidence>
<feature type="transmembrane region" description="Helical" evidence="7">
    <location>
        <begin position="87"/>
        <end position="107"/>
    </location>
</feature>
<evidence type="ECO:0000256" key="1">
    <source>
        <dbReference type="ARBA" id="ARBA00004127"/>
    </source>
</evidence>
<dbReference type="GO" id="GO:0050479">
    <property type="term" value="F:glyceryl-ether monooxygenase activity"/>
    <property type="evidence" value="ECO:0007669"/>
    <property type="project" value="TreeGrafter"/>
</dbReference>
<dbReference type="Pfam" id="PF04116">
    <property type="entry name" value="FA_hydroxylase"/>
    <property type="match status" value="1"/>
</dbReference>
<reference evidence="9 10" key="1">
    <citation type="submission" date="2015-09" db="EMBL/GenBank/DDBJ databases">
        <authorList>
            <consortium name="Swine Surveillance"/>
        </authorList>
    </citation>
    <scope>NUCLEOTIDE SEQUENCE [LARGE SCALE GENOMIC DNA]</scope>
    <source>
        <strain evidence="9 10">CECT 8399</strain>
    </source>
</reference>
<dbReference type="GO" id="GO:0008610">
    <property type="term" value="P:lipid biosynthetic process"/>
    <property type="evidence" value="ECO:0007669"/>
    <property type="project" value="InterPro"/>
</dbReference>
<proteinExistence type="predicted"/>
<keyword evidence="6 7" id="KW-0472">Membrane</keyword>
<keyword evidence="3 7" id="KW-1133">Transmembrane helix</keyword>
<dbReference type="GO" id="GO:0012505">
    <property type="term" value="C:endomembrane system"/>
    <property type="evidence" value="ECO:0007669"/>
    <property type="project" value="UniProtKB-SubCell"/>
</dbReference>
<keyword evidence="5" id="KW-0443">Lipid metabolism</keyword>
<evidence type="ECO:0000313" key="10">
    <source>
        <dbReference type="Proteomes" id="UP000051326"/>
    </source>
</evidence>
<gene>
    <name evidence="9" type="ORF">PHA8399_01590</name>
</gene>
<accession>A0A0P1H937</accession>